<keyword evidence="3" id="KW-1185">Reference proteome</keyword>
<dbReference type="AlphaFoldDB" id="A0A8T9C7C9"/>
<dbReference type="InterPro" id="IPR053185">
    <property type="entry name" value="SET_domain_protein"/>
</dbReference>
<dbReference type="PROSITE" id="PS50280">
    <property type="entry name" value="SET"/>
    <property type="match status" value="1"/>
</dbReference>
<organism evidence="2 3">
    <name type="scientific">Lachnellula suecica</name>
    <dbReference type="NCBI Taxonomy" id="602035"/>
    <lineage>
        <taxon>Eukaryota</taxon>
        <taxon>Fungi</taxon>
        <taxon>Dikarya</taxon>
        <taxon>Ascomycota</taxon>
        <taxon>Pezizomycotina</taxon>
        <taxon>Leotiomycetes</taxon>
        <taxon>Helotiales</taxon>
        <taxon>Lachnaceae</taxon>
        <taxon>Lachnellula</taxon>
    </lineage>
</organism>
<feature type="domain" description="SET" evidence="1">
    <location>
        <begin position="97"/>
        <end position="248"/>
    </location>
</feature>
<evidence type="ECO:0000313" key="3">
    <source>
        <dbReference type="Proteomes" id="UP000469558"/>
    </source>
</evidence>
<dbReference type="SMART" id="SM00317">
    <property type="entry name" value="SET"/>
    <property type="match status" value="1"/>
</dbReference>
<sequence length="268" mass="29471">MVSKLEPYELPGKRLALLQQCFCQQADPESIAAVYTKRPKESELRTKITGELSMSGYATHHPAPVMEAVLRSVARTWDKFHEASVSPSDFVRTPNGASYEIVNIAGKGRGIIASRDIKAGETILEEAPVLVLPPESVAILIFLTLPREALEAILLLYNEHPGVKRLSAAQDIPVHRLVDLLQGILNTNAFGTHCVSCGNVGVLLLTGSLFNHSDNANVTRQWDDATEKMVFTSERDIKVGEELVLDYVPGMVGLERVERLRGYGILEI</sequence>
<name>A0A8T9C7C9_9HELO</name>
<comment type="caution">
    <text evidence="2">The sequence shown here is derived from an EMBL/GenBank/DDBJ whole genome shotgun (WGS) entry which is preliminary data.</text>
</comment>
<dbReference type="PANTHER" id="PTHR47332">
    <property type="entry name" value="SET DOMAIN-CONTAINING PROTEIN 5"/>
    <property type="match status" value="1"/>
</dbReference>
<dbReference type="Proteomes" id="UP000469558">
    <property type="component" value="Unassembled WGS sequence"/>
</dbReference>
<dbReference type="Gene3D" id="2.170.270.10">
    <property type="entry name" value="SET domain"/>
    <property type="match status" value="1"/>
</dbReference>
<dbReference type="EMBL" id="QGMK01000880">
    <property type="protein sequence ID" value="TVY76033.1"/>
    <property type="molecule type" value="Genomic_DNA"/>
</dbReference>
<dbReference type="InterPro" id="IPR001214">
    <property type="entry name" value="SET_dom"/>
</dbReference>
<gene>
    <name evidence="2" type="ORF">LSUE1_G007789</name>
</gene>
<dbReference type="SUPFAM" id="SSF82199">
    <property type="entry name" value="SET domain"/>
    <property type="match status" value="1"/>
</dbReference>
<accession>A0A8T9C7C9</accession>
<protein>
    <recommendedName>
        <fullName evidence="1">SET domain-containing protein</fullName>
    </recommendedName>
</protein>
<dbReference type="InterPro" id="IPR046341">
    <property type="entry name" value="SET_dom_sf"/>
</dbReference>
<proteinExistence type="predicted"/>
<dbReference type="OrthoDB" id="3180714at2759"/>
<dbReference type="PANTHER" id="PTHR47332:SF4">
    <property type="entry name" value="SET DOMAIN-CONTAINING PROTEIN 5"/>
    <property type="match status" value="1"/>
</dbReference>
<dbReference type="Pfam" id="PF00856">
    <property type="entry name" value="SET"/>
    <property type="match status" value="1"/>
</dbReference>
<evidence type="ECO:0000313" key="2">
    <source>
        <dbReference type="EMBL" id="TVY76033.1"/>
    </source>
</evidence>
<reference evidence="2 3" key="1">
    <citation type="submission" date="2018-05" db="EMBL/GenBank/DDBJ databases">
        <title>Genome sequencing and assembly of the regulated plant pathogen Lachnellula willkommii and related sister species for the development of diagnostic species identification markers.</title>
        <authorList>
            <person name="Giroux E."/>
            <person name="Bilodeau G."/>
        </authorList>
    </citation>
    <scope>NUCLEOTIDE SEQUENCE [LARGE SCALE GENOMIC DNA]</scope>
    <source>
        <strain evidence="2 3">CBS 268.59</strain>
    </source>
</reference>
<evidence type="ECO:0000259" key="1">
    <source>
        <dbReference type="PROSITE" id="PS50280"/>
    </source>
</evidence>